<accession>A0A402ACD2</accession>
<dbReference type="Gene3D" id="3.40.50.150">
    <property type="entry name" value="Vaccinia Virus protein VP39"/>
    <property type="match status" value="1"/>
</dbReference>
<dbReference type="GO" id="GO:0003677">
    <property type="term" value="F:DNA binding"/>
    <property type="evidence" value="ECO:0007669"/>
    <property type="project" value="InterPro"/>
</dbReference>
<comment type="catalytic activity">
    <reaction evidence="6">
        <text>a 2'-deoxyadenosine in DNA + S-adenosyl-L-methionine = an N(6)-methyl-2'-deoxyadenosine in DNA + S-adenosyl-L-homocysteine + H(+)</text>
        <dbReference type="Rhea" id="RHEA:15197"/>
        <dbReference type="Rhea" id="RHEA-COMP:12418"/>
        <dbReference type="Rhea" id="RHEA-COMP:12419"/>
        <dbReference type="ChEBI" id="CHEBI:15378"/>
        <dbReference type="ChEBI" id="CHEBI:57856"/>
        <dbReference type="ChEBI" id="CHEBI:59789"/>
        <dbReference type="ChEBI" id="CHEBI:90615"/>
        <dbReference type="ChEBI" id="CHEBI:90616"/>
        <dbReference type="EC" id="2.1.1.72"/>
    </reaction>
</comment>
<evidence type="ECO:0000256" key="3">
    <source>
        <dbReference type="ARBA" id="ARBA00022679"/>
    </source>
</evidence>
<dbReference type="RefSeq" id="WP_218031682.1">
    <property type="nucleotide sequence ID" value="NZ_BIFS01000001.1"/>
</dbReference>
<name>A0A402ACD2_9CHLR</name>
<dbReference type="Proteomes" id="UP000287188">
    <property type="component" value="Unassembled WGS sequence"/>
</dbReference>
<organism evidence="8 9">
    <name type="scientific">Dictyobacter kobayashii</name>
    <dbReference type="NCBI Taxonomy" id="2014872"/>
    <lineage>
        <taxon>Bacteria</taxon>
        <taxon>Bacillati</taxon>
        <taxon>Chloroflexota</taxon>
        <taxon>Ktedonobacteria</taxon>
        <taxon>Ktedonobacterales</taxon>
        <taxon>Dictyobacteraceae</taxon>
        <taxon>Dictyobacter</taxon>
    </lineage>
</organism>
<dbReference type="GO" id="GO:0008170">
    <property type="term" value="F:N-methyltransferase activity"/>
    <property type="evidence" value="ECO:0007669"/>
    <property type="project" value="InterPro"/>
</dbReference>
<protein>
    <recommendedName>
        <fullName evidence="1">site-specific DNA-methyltransferase (adenine-specific)</fullName>
        <ecNumber evidence="1">2.1.1.72</ecNumber>
    </recommendedName>
</protein>
<feature type="domain" description="DNA methylase adenine-specific" evidence="7">
    <location>
        <begin position="1"/>
        <end position="258"/>
    </location>
</feature>
<dbReference type="GO" id="GO:0009307">
    <property type="term" value="P:DNA restriction-modification system"/>
    <property type="evidence" value="ECO:0007669"/>
    <property type="project" value="UniProtKB-KW"/>
</dbReference>
<reference evidence="9" key="1">
    <citation type="submission" date="2018-12" db="EMBL/GenBank/DDBJ databases">
        <title>Tengunoibacter tsumagoiensis gen. nov., sp. nov., Dictyobacter kobayashii sp. nov., D. alpinus sp. nov., and D. joshuensis sp. nov. and description of Dictyobacteraceae fam. nov. within the order Ktedonobacterales isolated from Tengu-no-mugimeshi.</title>
        <authorList>
            <person name="Wang C.M."/>
            <person name="Zheng Y."/>
            <person name="Sakai Y."/>
            <person name="Toyoda A."/>
            <person name="Minakuchi Y."/>
            <person name="Abe K."/>
            <person name="Yokota A."/>
            <person name="Yabe S."/>
        </authorList>
    </citation>
    <scope>NUCLEOTIDE SEQUENCE [LARGE SCALE GENOMIC DNA]</scope>
    <source>
        <strain evidence="9">Uno11</strain>
    </source>
</reference>
<evidence type="ECO:0000256" key="2">
    <source>
        <dbReference type="ARBA" id="ARBA00022603"/>
    </source>
</evidence>
<dbReference type="GO" id="GO:0009007">
    <property type="term" value="F:site-specific DNA-methyltransferase (adenine-specific) activity"/>
    <property type="evidence" value="ECO:0007669"/>
    <property type="project" value="UniProtKB-EC"/>
</dbReference>
<proteinExistence type="predicted"/>
<keyword evidence="4" id="KW-0949">S-adenosyl-L-methionine</keyword>
<dbReference type="InterPro" id="IPR029063">
    <property type="entry name" value="SAM-dependent_MTases_sf"/>
</dbReference>
<evidence type="ECO:0000313" key="9">
    <source>
        <dbReference type="Proteomes" id="UP000287188"/>
    </source>
</evidence>
<dbReference type="AlphaFoldDB" id="A0A402ACD2"/>
<evidence type="ECO:0000313" key="8">
    <source>
        <dbReference type="EMBL" id="GCE16754.1"/>
    </source>
</evidence>
<dbReference type="GO" id="GO:0032259">
    <property type="term" value="P:methylation"/>
    <property type="evidence" value="ECO:0007669"/>
    <property type="project" value="UniProtKB-KW"/>
</dbReference>
<keyword evidence="3" id="KW-0808">Transferase</keyword>
<dbReference type="SUPFAM" id="SSF53335">
    <property type="entry name" value="S-adenosyl-L-methionine-dependent methyltransferases"/>
    <property type="match status" value="1"/>
</dbReference>
<dbReference type="PANTHER" id="PTHR42933">
    <property type="entry name" value="SLR6095 PROTEIN"/>
    <property type="match status" value="1"/>
</dbReference>
<dbReference type="PRINTS" id="PR00507">
    <property type="entry name" value="N12N6MTFRASE"/>
</dbReference>
<dbReference type="PROSITE" id="PS00092">
    <property type="entry name" value="N6_MTASE"/>
    <property type="match status" value="1"/>
</dbReference>
<evidence type="ECO:0000256" key="4">
    <source>
        <dbReference type="ARBA" id="ARBA00022691"/>
    </source>
</evidence>
<sequence>MIDPKPNEKIGDLAAGTGGFLVNAYQYILEQKTPSEHLSYDTDNWPHHVTGELLTEEERQFLQKEAFRGYDNDSGMTMLRIGSMNLILHGIEQPRFYYTDTLSKEFNEAKDYDVILMNPPFKGAVDPNDINPTLSTANTTKSELLFLHIILRVLDSGGRSAVIIPDGVLFGSSKAHINIRKKLINENKLDGIICMPSGVFKPYAGVSTAILFFTRGGTTDKIWFYDMEHDGLSLDDKRQPIAENDIPDILACWRKRHDPTFQTEREQRL</sequence>
<keyword evidence="5" id="KW-0680">Restriction system</keyword>
<evidence type="ECO:0000256" key="6">
    <source>
        <dbReference type="ARBA" id="ARBA00047942"/>
    </source>
</evidence>
<evidence type="ECO:0000256" key="1">
    <source>
        <dbReference type="ARBA" id="ARBA00011900"/>
    </source>
</evidence>
<dbReference type="InterPro" id="IPR051537">
    <property type="entry name" value="DNA_Adenine_Mtase"/>
</dbReference>
<dbReference type="InterPro" id="IPR003356">
    <property type="entry name" value="DNA_methylase_A-5"/>
</dbReference>
<comment type="caution">
    <text evidence="8">The sequence shown here is derived from an EMBL/GenBank/DDBJ whole genome shotgun (WGS) entry which is preliminary data.</text>
</comment>
<keyword evidence="9" id="KW-1185">Reference proteome</keyword>
<dbReference type="EMBL" id="BIFS01000001">
    <property type="protein sequence ID" value="GCE16754.1"/>
    <property type="molecule type" value="Genomic_DNA"/>
</dbReference>
<dbReference type="PANTHER" id="PTHR42933:SF3">
    <property type="entry name" value="TYPE I RESTRICTION ENZYME MJAVIII METHYLASE SUBUNIT"/>
    <property type="match status" value="1"/>
</dbReference>
<dbReference type="EC" id="2.1.1.72" evidence="1"/>
<keyword evidence="2" id="KW-0489">Methyltransferase</keyword>
<evidence type="ECO:0000259" key="7">
    <source>
        <dbReference type="Pfam" id="PF02384"/>
    </source>
</evidence>
<dbReference type="InterPro" id="IPR002052">
    <property type="entry name" value="DNA_methylase_N6_adenine_CS"/>
</dbReference>
<dbReference type="Pfam" id="PF02384">
    <property type="entry name" value="N6_Mtase"/>
    <property type="match status" value="1"/>
</dbReference>
<evidence type="ECO:0000256" key="5">
    <source>
        <dbReference type="ARBA" id="ARBA00022747"/>
    </source>
</evidence>
<gene>
    <name evidence="8" type="ORF">KDK_05540</name>
</gene>